<evidence type="ECO:0000313" key="3">
    <source>
        <dbReference type="Proteomes" id="UP000070422"/>
    </source>
</evidence>
<dbReference type="Proteomes" id="UP000070422">
    <property type="component" value="Unassembled WGS sequence"/>
</dbReference>
<dbReference type="NCBIfam" id="NF038353">
    <property type="entry name" value="FxLYD_dom"/>
    <property type="match status" value="1"/>
</dbReference>
<dbReference type="RefSeq" id="WP_060936600.1">
    <property type="nucleotide sequence ID" value="NZ_KQ959297.1"/>
</dbReference>
<comment type="caution">
    <text evidence="2">The sequence shown here is derived from an EMBL/GenBank/DDBJ whole genome shotgun (WGS) entry which is preliminary data.</text>
</comment>
<protein>
    <recommendedName>
        <fullName evidence="4">DUF5067 domain-containing protein</fullName>
    </recommendedName>
</protein>
<name>A0A133Y2Q5_9LACT</name>
<dbReference type="PATRIC" id="fig|87541.4.peg.554"/>
<evidence type="ECO:0000313" key="2">
    <source>
        <dbReference type="EMBL" id="KXB37477.1"/>
    </source>
</evidence>
<organism evidence="2 3">
    <name type="scientific">Aerococcus christensenii</name>
    <dbReference type="NCBI Taxonomy" id="87541"/>
    <lineage>
        <taxon>Bacteria</taxon>
        <taxon>Bacillati</taxon>
        <taxon>Bacillota</taxon>
        <taxon>Bacilli</taxon>
        <taxon>Lactobacillales</taxon>
        <taxon>Aerococcaceae</taxon>
        <taxon>Aerococcus</taxon>
    </lineage>
</organism>
<evidence type="ECO:0000256" key="1">
    <source>
        <dbReference type="SAM" id="SignalP"/>
    </source>
</evidence>
<dbReference type="EMBL" id="LSCQ01000026">
    <property type="protein sequence ID" value="KXB37477.1"/>
    <property type="molecule type" value="Genomic_DNA"/>
</dbReference>
<dbReference type="AlphaFoldDB" id="A0A133Y2Q5"/>
<evidence type="ECO:0008006" key="4">
    <source>
        <dbReference type="Google" id="ProtNLM"/>
    </source>
</evidence>
<accession>A0A133Y2Q5</accession>
<feature type="chain" id="PRO_5038858270" description="DUF5067 domain-containing protein" evidence="1">
    <location>
        <begin position="23"/>
        <end position="258"/>
    </location>
</feature>
<gene>
    <name evidence="2" type="ORF">HMPREF3187_00552</name>
</gene>
<dbReference type="InterPro" id="IPR047676">
    <property type="entry name" value="FxLYD_dom"/>
</dbReference>
<sequence>MLKEIKKGLSLAILALLLLQFAACSSIKSTDDQFFSDLFKTWQAKQELLAKDPKNENYLKDSFNKEWEMMHKYQGKKFKDDAIGQNANTYLTELKGCVDTINQETSIENQKAFNEHYKKRIAALKNLKKDSRFVVQENRLEEFNVEKSEEIIQKQAKNTEALKQLEKDLNAVKLKVQAESTDSQAVYAGEITNHSSHEFKNLGIIYKFVNKDKEVLATDTWRIDSFKPGQKATIKIKNTAPKDTDHTQIELEKGLEIN</sequence>
<feature type="signal peptide" evidence="1">
    <location>
        <begin position="1"/>
        <end position="22"/>
    </location>
</feature>
<proteinExistence type="predicted"/>
<keyword evidence="1" id="KW-0732">Signal</keyword>
<reference evidence="2 3" key="1">
    <citation type="submission" date="2016-01" db="EMBL/GenBank/DDBJ databases">
        <authorList>
            <person name="Oliw E.H."/>
        </authorList>
    </citation>
    <scope>NUCLEOTIDE SEQUENCE [LARGE SCALE GENOMIC DNA]</scope>
    <source>
        <strain evidence="2 3">KA00635</strain>
    </source>
</reference>